<dbReference type="AlphaFoldDB" id="A0A2N8ZDE3"/>
<gene>
    <name evidence="1" type="ORF">VTAP4600_A1934</name>
</gene>
<proteinExistence type="predicted"/>
<dbReference type="KEGG" id="vta:A1934"/>
<reference evidence="1 2" key="1">
    <citation type="submission" date="2017-10" db="EMBL/GenBank/DDBJ databases">
        <authorList>
            <person name="Banno H."/>
            <person name="Chua N.-H."/>
        </authorList>
    </citation>
    <scope>NUCLEOTIDE SEQUENCE [LARGE SCALE GENOMIC DNA]</scope>
    <source>
        <strain evidence="1">Vibrio tapetis CECT4600</strain>
    </source>
</reference>
<keyword evidence="2" id="KW-1185">Reference proteome</keyword>
<protein>
    <submittedName>
        <fullName evidence="1">Uncharacterized protein</fullName>
    </submittedName>
</protein>
<evidence type="ECO:0000313" key="2">
    <source>
        <dbReference type="Proteomes" id="UP000235828"/>
    </source>
</evidence>
<organism evidence="1 2">
    <name type="scientific">Vibrio tapetis subsp. tapetis</name>
    <dbReference type="NCBI Taxonomy" id="1671868"/>
    <lineage>
        <taxon>Bacteria</taxon>
        <taxon>Pseudomonadati</taxon>
        <taxon>Pseudomonadota</taxon>
        <taxon>Gammaproteobacteria</taxon>
        <taxon>Vibrionales</taxon>
        <taxon>Vibrionaceae</taxon>
        <taxon>Vibrio</taxon>
    </lineage>
</organism>
<dbReference type="EMBL" id="LT960611">
    <property type="protein sequence ID" value="SON49913.1"/>
    <property type="molecule type" value="Genomic_DNA"/>
</dbReference>
<sequence length="47" mass="5321">MTHIVLPNSIWRTFCFCHYEEILASDCDVITVVTMKNRSVSDSTSAV</sequence>
<dbReference type="Proteomes" id="UP000235828">
    <property type="component" value="Chromosome A"/>
</dbReference>
<accession>A0A2N8ZDE3</accession>
<name>A0A2N8ZDE3_9VIBR</name>
<evidence type="ECO:0000313" key="1">
    <source>
        <dbReference type="EMBL" id="SON49913.1"/>
    </source>
</evidence>